<comment type="caution">
    <text evidence="1">The sequence shown here is derived from an EMBL/GenBank/DDBJ whole genome shotgun (WGS) entry which is preliminary data.</text>
</comment>
<dbReference type="Proteomes" id="UP001148629">
    <property type="component" value="Unassembled WGS sequence"/>
</dbReference>
<evidence type="ECO:0000313" key="2">
    <source>
        <dbReference type="Proteomes" id="UP001148629"/>
    </source>
</evidence>
<proteinExistence type="predicted"/>
<evidence type="ECO:0000313" key="1">
    <source>
        <dbReference type="EMBL" id="KAJ3542773.1"/>
    </source>
</evidence>
<dbReference type="EMBL" id="JANRMS010000277">
    <property type="protein sequence ID" value="KAJ3542773.1"/>
    <property type="molecule type" value="Genomic_DNA"/>
</dbReference>
<reference evidence="1" key="1">
    <citation type="submission" date="2022-08" db="EMBL/GenBank/DDBJ databases">
        <title>Genome Sequence of Fusarium decemcellulare.</title>
        <authorList>
            <person name="Buettner E."/>
        </authorList>
    </citation>
    <scope>NUCLEOTIDE SEQUENCE</scope>
    <source>
        <strain evidence="1">Babe19</strain>
    </source>
</reference>
<accession>A0ACC1SMM0</accession>
<name>A0ACC1SMM0_9HYPO</name>
<organism evidence="1 2">
    <name type="scientific">Fusarium decemcellulare</name>
    <dbReference type="NCBI Taxonomy" id="57161"/>
    <lineage>
        <taxon>Eukaryota</taxon>
        <taxon>Fungi</taxon>
        <taxon>Dikarya</taxon>
        <taxon>Ascomycota</taxon>
        <taxon>Pezizomycotina</taxon>
        <taxon>Sordariomycetes</taxon>
        <taxon>Hypocreomycetidae</taxon>
        <taxon>Hypocreales</taxon>
        <taxon>Nectriaceae</taxon>
        <taxon>Fusarium</taxon>
        <taxon>Fusarium decemcellulare species complex</taxon>
    </lineage>
</organism>
<gene>
    <name evidence="1" type="ORF">NM208_g3919</name>
</gene>
<protein>
    <submittedName>
        <fullName evidence="1">Uncharacterized protein</fullName>
    </submittedName>
</protein>
<keyword evidence="2" id="KW-1185">Reference proteome</keyword>
<sequence>MPFEYKQGGFANQSARLDQVAPNVRAFMKDSFSTSSKGPITAGFFRLEKDKASSIPYDFDEVKCFIEGECTISDETGAKVTARAGDIILFRKGTVATFQCETDTHALAFYCAQRAKL</sequence>